<dbReference type="GO" id="GO:0019301">
    <property type="term" value="P:rhamnose catabolic process"/>
    <property type="evidence" value="ECO:0007669"/>
    <property type="project" value="InterPro"/>
</dbReference>
<dbReference type="RefSeq" id="WP_090442088.1">
    <property type="nucleotide sequence ID" value="NZ_FOHU01000005.1"/>
</dbReference>
<dbReference type="GO" id="GO:0005524">
    <property type="term" value="F:ATP binding"/>
    <property type="evidence" value="ECO:0007669"/>
    <property type="project" value="UniProtKB-KW"/>
</dbReference>
<keyword evidence="5" id="KW-0067">ATP-binding</keyword>
<organism evidence="10 11">
    <name type="scientific">Natronincola peptidivorans</name>
    <dbReference type="NCBI Taxonomy" id="426128"/>
    <lineage>
        <taxon>Bacteria</taxon>
        <taxon>Bacillati</taxon>
        <taxon>Bacillota</taxon>
        <taxon>Clostridia</taxon>
        <taxon>Peptostreptococcales</taxon>
        <taxon>Natronincolaceae</taxon>
        <taxon>Natronincola</taxon>
    </lineage>
</organism>
<evidence type="ECO:0000256" key="7">
    <source>
        <dbReference type="ARBA" id="ARBA00023308"/>
    </source>
</evidence>
<keyword evidence="6" id="KW-1015">Disulfide bond</keyword>
<keyword evidence="4 10" id="KW-0418">Kinase</keyword>
<evidence type="ECO:0000256" key="5">
    <source>
        <dbReference type="ARBA" id="ARBA00022840"/>
    </source>
</evidence>
<dbReference type="PANTHER" id="PTHR10196:SF93">
    <property type="entry name" value="L-RHAMNULOKINASE"/>
    <property type="match status" value="1"/>
</dbReference>
<keyword evidence="2" id="KW-0808">Transferase</keyword>
<name>A0A1I0CGG6_9FIRM</name>
<keyword evidence="3" id="KW-0547">Nucleotide-binding</keyword>
<dbReference type="InterPro" id="IPR043129">
    <property type="entry name" value="ATPase_NBD"/>
</dbReference>
<dbReference type="SUPFAM" id="SSF53067">
    <property type="entry name" value="Actin-like ATPase domain"/>
    <property type="match status" value="2"/>
</dbReference>
<dbReference type="EMBL" id="FOHU01000005">
    <property type="protein sequence ID" value="SET18598.1"/>
    <property type="molecule type" value="Genomic_DNA"/>
</dbReference>
<dbReference type="PANTHER" id="PTHR10196">
    <property type="entry name" value="SUGAR KINASE"/>
    <property type="match status" value="1"/>
</dbReference>
<reference evidence="10 11" key="1">
    <citation type="submission" date="2016-10" db="EMBL/GenBank/DDBJ databases">
        <authorList>
            <person name="de Groot N.N."/>
        </authorList>
    </citation>
    <scope>NUCLEOTIDE SEQUENCE [LARGE SCALE GENOMIC DNA]</scope>
    <source>
        <strain evidence="10 11">DSM 18979</strain>
    </source>
</reference>
<evidence type="ECO:0000259" key="9">
    <source>
        <dbReference type="Pfam" id="PF02782"/>
    </source>
</evidence>
<dbReference type="GO" id="GO:0008993">
    <property type="term" value="F:rhamnulokinase activity"/>
    <property type="evidence" value="ECO:0007669"/>
    <property type="project" value="InterPro"/>
</dbReference>
<dbReference type="STRING" id="426128.SAMN05660297_01653"/>
<sequence>MWDQKTVNLAFDFGASSGRLMMSSYDGDKIVLEEVHRFPNEPVYLNDNYYWDFLRLFHEMKTGLKKAAALNVKISSIGIDTWGVDYGLLNEEDELIGNPFNYRDNRTDGILEKIESTVPYSEIYNITGIQHLSFNTLYQLYHDVHYRSSMMSNAKTLLFIPDLFNFFLTGNKFSEYTIASTSQMLDCKELTWSFDLLNMLKIPTDVLQPIIHPGEIYGYLQDSVAKEVGLEAGIPIVAIGSHDTASAVAGIPLKDSNQVYLSCGTWSLLGMELDEPIINETALKYNFTNEGGVSNRIRFLKNINGLWLIQQLKKNWQHLNIDYPQISKEALEAVKNHFVIDTNDKRFLAPLNMAEEIQKYCKETNQGVPETVGEIARAAYNGLVNQYKQTVEQLEEVTGVSVDGIHMVGGGIQDEFLCQLTANVLNKKVTAGPIESSVFGNVILQLMAIDKIKSLEEGRDIIAKSFEIKEYTP</sequence>
<dbReference type="InterPro" id="IPR013449">
    <property type="entry name" value="Rhamnulokinase"/>
</dbReference>
<comment type="similarity">
    <text evidence="1">Belongs to the FGGY kinase family.</text>
</comment>
<proteinExistence type="inferred from homology"/>
<dbReference type="Gene3D" id="3.30.420.40">
    <property type="match status" value="2"/>
</dbReference>
<dbReference type="InterPro" id="IPR000577">
    <property type="entry name" value="Carb_kinase_FGGY"/>
</dbReference>
<keyword evidence="7" id="KW-0684">Rhamnose metabolism</keyword>
<dbReference type="InterPro" id="IPR018484">
    <property type="entry name" value="FGGY_N"/>
</dbReference>
<dbReference type="AlphaFoldDB" id="A0A1I0CGG6"/>
<dbReference type="OrthoDB" id="9761504at2"/>
<evidence type="ECO:0000256" key="4">
    <source>
        <dbReference type="ARBA" id="ARBA00022777"/>
    </source>
</evidence>
<dbReference type="InterPro" id="IPR018485">
    <property type="entry name" value="FGGY_C"/>
</dbReference>
<dbReference type="Pfam" id="PF00370">
    <property type="entry name" value="FGGY_N"/>
    <property type="match status" value="1"/>
</dbReference>
<evidence type="ECO:0000256" key="3">
    <source>
        <dbReference type="ARBA" id="ARBA00022741"/>
    </source>
</evidence>
<dbReference type="PIRSF" id="PIRSF000538">
    <property type="entry name" value="GlpK"/>
    <property type="match status" value="1"/>
</dbReference>
<evidence type="ECO:0000256" key="2">
    <source>
        <dbReference type="ARBA" id="ARBA00022679"/>
    </source>
</evidence>
<gene>
    <name evidence="10" type="ORF">SAMN05660297_01653</name>
</gene>
<accession>A0A1I0CGG6</accession>
<evidence type="ECO:0000259" key="8">
    <source>
        <dbReference type="Pfam" id="PF00370"/>
    </source>
</evidence>
<feature type="domain" description="Carbohydrate kinase FGGY N-terminal" evidence="8">
    <location>
        <begin position="9"/>
        <end position="249"/>
    </location>
</feature>
<evidence type="ECO:0000313" key="10">
    <source>
        <dbReference type="EMBL" id="SET18598.1"/>
    </source>
</evidence>
<evidence type="ECO:0000313" key="11">
    <source>
        <dbReference type="Proteomes" id="UP000199568"/>
    </source>
</evidence>
<protein>
    <submittedName>
        <fullName evidence="10">Rhamnulokinase</fullName>
    </submittedName>
</protein>
<dbReference type="CDD" id="cd07771">
    <property type="entry name" value="ASKHA_NBD_FGGY_RhaB-like"/>
    <property type="match status" value="1"/>
</dbReference>
<keyword evidence="11" id="KW-1185">Reference proteome</keyword>
<dbReference type="GO" id="GO:0006071">
    <property type="term" value="P:glycerol metabolic process"/>
    <property type="evidence" value="ECO:0007669"/>
    <property type="project" value="TreeGrafter"/>
</dbReference>
<dbReference type="Pfam" id="PF02782">
    <property type="entry name" value="FGGY_C"/>
    <property type="match status" value="1"/>
</dbReference>
<dbReference type="GO" id="GO:0004370">
    <property type="term" value="F:glycerol kinase activity"/>
    <property type="evidence" value="ECO:0007669"/>
    <property type="project" value="TreeGrafter"/>
</dbReference>
<dbReference type="Proteomes" id="UP000199568">
    <property type="component" value="Unassembled WGS sequence"/>
</dbReference>
<evidence type="ECO:0000256" key="1">
    <source>
        <dbReference type="ARBA" id="ARBA00009156"/>
    </source>
</evidence>
<feature type="domain" description="Carbohydrate kinase FGGY C-terminal" evidence="9">
    <location>
        <begin position="260"/>
        <end position="448"/>
    </location>
</feature>
<evidence type="ECO:0000256" key="6">
    <source>
        <dbReference type="ARBA" id="ARBA00023157"/>
    </source>
</evidence>
<dbReference type="GO" id="GO:0005829">
    <property type="term" value="C:cytosol"/>
    <property type="evidence" value="ECO:0007669"/>
    <property type="project" value="TreeGrafter"/>
</dbReference>